<keyword evidence="7 9" id="KW-0413">Isomerase</keyword>
<dbReference type="SUPFAM" id="SSF53697">
    <property type="entry name" value="SIS domain"/>
    <property type="match status" value="2"/>
</dbReference>
<dbReference type="InterPro" id="IPR046348">
    <property type="entry name" value="SIS_dom_sf"/>
</dbReference>
<keyword evidence="6 9" id="KW-0324">Glycolysis</keyword>
<comment type="caution">
    <text evidence="10">The sequence shown here is derived from an EMBL/GenBank/DDBJ whole genome shotgun (WGS) entry which is preliminary data.</text>
</comment>
<dbReference type="OMA" id="DWYRQLW"/>
<dbReference type="InterPro" id="IPR035482">
    <property type="entry name" value="SIS_PGI_2"/>
</dbReference>
<dbReference type="PROSITE" id="PS00765">
    <property type="entry name" value="P_GLUCOSE_ISOMERASE_1"/>
    <property type="match status" value="1"/>
</dbReference>
<dbReference type="PANTHER" id="PTHR11469:SF1">
    <property type="entry name" value="GLUCOSE-6-PHOSPHATE ISOMERASE"/>
    <property type="match status" value="1"/>
</dbReference>
<dbReference type="OrthoDB" id="5831190at2759"/>
<dbReference type="GO" id="GO:0006094">
    <property type="term" value="P:gluconeogenesis"/>
    <property type="evidence" value="ECO:0007669"/>
    <property type="project" value="UniProtKB-KW"/>
</dbReference>
<protein>
    <recommendedName>
        <fullName evidence="4 9">Glucose-6-phosphate isomerase</fullName>
        <ecNumber evidence="3 9">5.3.1.9</ecNumber>
    </recommendedName>
</protein>
<dbReference type="NCBIfam" id="NF001211">
    <property type="entry name" value="PRK00179.1"/>
    <property type="match status" value="1"/>
</dbReference>
<dbReference type="InterPro" id="IPR001672">
    <property type="entry name" value="G6P_Isomerase"/>
</dbReference>
<dbReference type="Gene3D" id="1.10.1390.10">
    <property type="match status" value="1"/>
</dbReference>
<dbReference type="EC" id="5.3.1.9" evidence="3 9"/>
<evidence type="ECO:0000256" key="9">
    <source>
        <dbReference type="RuleBase" id="RU000612"/>
    </source>
</evidence>
<dbReference type="Proteomes" id="UP000198287">
    <property type="component" value="Unassembled WGS sequence"/>
</dbReference>
<evidence type="ECO:0000256" key="5">
    <source>
        <dbReference type="ARBA" id="ARBA00022432"/>
    </source>
</evidence>
<dbReference type="GO" id="GO:0006096">
    <property type="term" value="P:glycolytic process"/>
    <property type="evidence" value="ECO:0007669"/>
    <property type="project" value="UniProtKB-UniPathway"/>
</dbReference>
<dbReference type="GO" id="GO:0005829">
    <property type="term" value="C:cytosol"/>
    <property type="evidence" value="ECO:0007669"/>
    <property type="project" value="TreeGrafter"/>
</dbReference>
<dbReference type="GO" id="GO:0097367">
    <property type="term" value="F:carbohydrate derivative binding"/>
    <property type="evidence" value="ECO:0007669"/>
    <property type="project" value="InterPro"/>
</dbReference>
<evidence type="ECO:0000313" key="11">
    <source>
        <dbReference type="Proteomes" id="UP000198287"/>
    </source>
</evidence>
<dbReference type="HAMAP" id="MF_00473">
    <property type="entry name" value="G6P_isomerase"/>
    <property type="match status" value="1"/>
</dbReference>
<keyword evidence="11" id="KW-1185">Reference proteome</keyword>
<dbReference type="GO" id="GO:0048029">
    <property type="term" value="F:monosaccharide binding"/>
    <property type="evidence" value="ECO:0007669"/>
    <property type="project" value="TreeGrafter"/>
</dbReference>
<evidence type="ECO:0000256" key="1">
    <source>
        <dbReference type="ARBA" id="ARBA00004926"/>
    </source>
</evidence>
<keyword evidence="5 9" id="KW-0312">Gluconeogenesis</keyword>
<dbReference type="GO" id="GO:0051156">
    <property type="term" value="P:glucose 6-phosphate metabolic process"/>
    <property type="evidence" value="ECO:0007669"/>
    <property type="project" value="TreeGrafter"/>
</dbReference>
<evidence type="ECO:0000256" key="3">
    <source>
        <dbReference type="ARBA" id="ARBA00011952"/>
    </source>
</evidence>
<organism evidence="10 11">
    <name type="scientific">Folsomia candida</name>
    <name type="common">Springtail</name>
    <dbReference type="NCBI Taxonomy" id="158441"/>
    <lineage>
        <taxon>Eukaryota</taxon>
        <taxon>Metazoa</taxon>
        <taxon>Ecdysozoa</taxon>
        <taxon>Arthropoda</taxon>
        <taxon>Hexapoda</taxon>
        <taxon>Collembola</taxon>
        <taxon>Entomobryomorpha</taxon>
        <taxon>Isotomoidea</taxon>
        <taxon>Isotomidae</taxon>
        <taxon>Proisotominae</taxon>
        <taxon>Folsomia</taxon>
    </lineage>
</organism>
<dbReference type="Gene3D" id="3.40.50.10490">
    <property type="entry name" value="Glucose-6-phosphate isomerase like protein, domain 1"/>
    <property type="match status" value="3"/>
</dbReference>
<dbReference type="PRINTS" id="PR00662">
    <property type="entry name" value="G6PISOMERASE"/>
</dbReference>
<dbReference type="InterPro" id="IPR018189">
    <property type="entry name" value="Phosphoglucose_isomerase_CS"/>
</dbReference>
<dbReference type="InterPro" id="IPR023096">
    <property type="entry name" value="G6P_Isomerase_C"/>
</dbReference>
<dbReference type="Pfam" id="PF00342">
    <property type="entry name" value="PGI"/>
    <property type="match status" value="2"/>
</dbReference>
<dbReference type="CDD" id="cd05015">
    <property type="entry name" value="SIS_PGI_1"/>
    <property type="match status" value="1"/>
</dbReference>
<evidence type="ECO:0000256" key="4">
    <source>
        <dbReference type="ARBA" id="ARBA00018388"/>
    </source>
</evidence>
<evidence type="ECO:0000256" key="2">
    <source>
        <dbReference type="ARBA" id="ARBA00006604"/>
    </source>
</evidence>
<accession>A0A226DYQ2</accession>
<sequence>MALPLLSEDPVYTKLVALYQDAGSKLDMRELFQQDPERFKKFSVELDHLPCPDDGGPFLLDYSKNIVTPEIFQLLLDLAKSRKLEDKRNSMYSAGKINTTENRAVLHIALRARSDDPPITLEGKNVIDDVTKVLNQMEKFCNDVINGVWTGYTGKKLTELQESGFLQAARKWFLAVILTCKKLRPAAVNTSYGAWLNFFVVNIGIGGSDLGPCMVSEALTQYQVGPKAHFVSNVDESHLTDVLKSVNPETTLFIIASKTFTTQETIANAQSARKWFLEKVKDDSAIAKHFVALSTNLPKVQEFGITTTFEFWDYVGGRYSLWSAIGLSVALQSGFANFRKLLDGARFLDQHFKNAPLEKNVPVILALLGVWYNSVIGWESHAVLPYDQFLSKLPAYLQQADMESNGKSATLSGKRITSFNTGPVLWGQAGTNGQHAFYQLLHQGTRIVPSDFIGFAKKKEDISGISHHSILLANLIAQPEALMVGRTQPSASIPEELRPHKFFPGNRPTNVIMTKKLTPFTLGLLIAMYEHKIFVQGAIWDVNSYDQWGVELGKELAKAIEPELAGQATGNHDSSTQGIINFILKNGK</sequence>
<dbReference type="UniPathway" id="UPA00109">
    <property type="reaction ID" value="UER00181"/>
</dbReference>
<evidence type="ECO:0000256" key="6">
    <source>
        <dbReference type="ARBA" id="ARBA00023152"/>
    </source>
</evidence>
<comment type="pathway">
    <text evidence="1 9">Carbohydrate degradation; glycolysis; D-glyceraldehyde 3-phosphate and glycerone phosphate from D-glucose: step 2/4.</text>
</comment>
<comment type="catalytic activity">
    <reaction evidence="8 9">
        <text>alpha-D-glucose 6-phosphate = beta-D-fructose 6-phosphate</text>
        <dbReference type="Rhea" id="RHEA:11816"/>
        <dbReference type="ChEBI" id="CHEBI:57634"/>
        <dbReference type="ChEBI" id="CHEBI:58225"/>
        <dbReference type="EC" id="5.3.1.9"/>
    </reaction>
</comment>
<reference evidence="10 11" key="1">
    <citation type="submission" date="2015-12" db="EMBL/GenBank/DDBJ databases">
        <title>The genome of Folsomia candida.</title>
        <authorList>
            <person name="Faddeeva A."/>
            <person name="Derks M.F."/>
            <person name="Anvar Y."/>
            <person name="Smit S."/>
            <person name="Van Straalen N."/>
            <person name="Roelofs D."/>
        </authorList>
    </citation>
    <scope>NUCLEOTIDE SEQUENCE [LARGE SCALE GENOMIC DNA]</scope>
    <source>
        <strain evidence="10 11">VU population</strain>
        <tissue evidence="10">Whole body</tissue>
    </source>
</reference>
<evidence type="ECO:0000256" key="8">
    <source>
        <dbReference type="ARBA" id="ARBA00029321"/>
    </source>
</evidence>
<dbReference type="PROSITE" id="PS00174">
    <property type="entry name" value="P_GLUCOSE_ISOMERASE_2"/>
    <property type="match status" value="1"/>
</dbReference>
<evidence type="ECO:0000256" key="7">
    <source>
        <dbReference type="ARBA" id="ARBA00023235"/>
    </source>
</evidence>
<dbReference type="PANTHER" id="PTHR11469">
    <property type="entry name" value="GLUCOSE-6-PHOSPHATE ISOMERASE"/>
    <property type="match status" value="1"/>
</dbReference>
<dbReference type="InterPro" id="IPR035476">
    <property type="entry name" value="SIS_PGI_1"/>
</dbReference>
<comment type="similarity">
    <text evidence="2 9">Belongs to the GPI family.</text>
</comment>
<name>A0A226DYQ2_FOLCA</name>
<dbReference type="FunFam" id="1.10.1390.10:FF:000001">
    <property type="entry name" value="Glucose-6-phosphate isomerase"/>
    <property type="match status" value="1"/>
</dbReference>
<dbReference type="PROSITE" id="PS51463">
    <property type="entry name" value="P_GLUCOSE_ISOMERASE_3"/>
    <property type="match status" value="1"/>
</dbReference>
<dbReference type="STRING" id="158441.A0A226DYQ2"/>
<dbReference type="EMBL" id="LNIX01000009">
    <property type="protein sequence ID" value="OXA50359.1"/>
    <property type="molecule type" value="Genomic_DNA"/>
</dbReference>
<dbReference type="GO" id="GO:0004347">
    <property type="term" value="F:glucose-6-phosphate isomerase activity"/>
    <property type="evidence" value="ECO:0007669"/>
    <property type="project" value="UniProtKB-EC"/>
</dbReference>
<dbReference type="AlphaFoldDB" id="A0A226DYQ2"/>
<evidence type="ECO:0000313" key="10">
    <source>
        <dbReference type="EMBL" id="OXA50359.1"/>
    </source>
</evidence>
<dbReference type="CDD" id="cd05016">
    <property type="entry name" value="SIS_PGI_2"/>
    <property type="match status" value="1"/>
</dbReference>
<gene>
    <name evidence="10" type="ORF">Fcan01_15310</name>
</gene>
<proteinExistence type="inferred from homology"/>